<sequence>MEKAVLATVLQLLVINLVSAQQPSFDWMQDVGAHTYPQKTQVYNVADYGRKVMPCNFVRNLFKKR</sequence>
<organism evidence="1">
    <name type="scientific">termite gut metagenome</name>
    <dbReference type="NCBI Taxonomy" id="433724"/>
    <lineage>
        <taxon>unclassified sequences</taxon>
        <taxon>metagenomes</taxon>
        <taxon>organismal metagenomes</taxon>
    </lineage>
</organism>
<protein>
    <submittedName>
        <fullName evidence="1">Uncharacterized protein</fullName>
    </submittedName>
</protein>
<evidence type="ECO:0000313" key="1">
    <source>
        <dbReference type="EMBL" id="KAA6323487.1"/>
    </source>
</evidence>
<reference evidence="1" key="1">
    <citation type="submission" date="2019-03" db="EMBL/GenBank/DDBJ databases">
        <title>Single cell metagenomics reveals metabolic interactions within the superorganism composed of flagellate Streblomastix strix and complex community of Bacteroidetes bacteria on its surface.</title>
        <authorList>
            <person name="Treitli S.C."/>
            <person name="Kolisko M."/>
            <person name="Husnik F."/>
            <person name="Keeling P."/>
            <person name="Hampl V."/>
        </authorList>
    </citation>
    <scope>NUCLEOTIDE SEQUENCE</scope>
    <source>
        <strain evidence="1">STM</strain>
    </source>
</reference>
<dbReference type="AlphaFoldDB" id="A0A5J4QNE7"/>
<name>A0A5J4QNE7_9ZZZZ</name>
<gene>
    <name evidence="1" type="ORF">EZS27_027078</name>
</gene>
<proteinExistence type="predicted"/>
<comment type="caution">
    <text evidence="1">The sequence shown here is derived from an EMBL/GenBank/DDBJ whole genome shotgun (WGS) entry which is preliminary data.</text>
</comment>
<accession>A0A5J4QNE7</accession>
<dbReference type="EMBL" id="SNRY01002793">
    <property type="protein sequence ID" value="KAA6323487.1"/>
    <property type="molecule type" value="Genomic_DNA"/>
</dbReference>